<dbReference type="STRING" id="1122189.SAMN02745165_03714"/>
<keyword evidence="2" id="KW-1185">Reference proteome</keyword>
<dbReference type="EMBL" id="FQZT01000034">
    <property type="protein sequence ID" value="SHJ99429.1"/>
    <property type="molecule type" value="Genomic_DNA"/>
</dbReference>
<evidence type="ECO:0000313" key="1">
    <source>
        <dbReference type="EMBL" id="SHJ99429.1"/>
    </source>
</evidence>
<dbReference type="Proteomes" id="UP000184171">
    <property type="component" value="Unassembled WGS sequence"/>
</dbReference>
<protein>
    <submittedName>
        <fullName evidence="1">Uncharacterized protein</fullName>
    </submittedName>
</protein>
<reference evidence="1 2" key="1">
    <citation type="submission" date="2016-11" db="EMBL/GenBank/DDBJ databases">
        <authorList>
            <person name="Jaros S."/>
            <person name="Januszkiewicz K."/>
            <person name="Wedrychowicz H."/>
        </authorList>
    </citation>
    <scope>NUCLEOTIDE SEQUENCE [LARGE SCALE GENOMIC DNA]</scope>
    <source>
        <strain evidence="1 2">DSM 5091</strain>
    </source>
</reference>
<dbReference type="AlphaFoldDB" id="A0A1M6NUK5"/>
<sequence>MVGSARALLSLECNQVEEINIAGFVNGAPTYKGITSKKISWKIVSTGLTTATQKVGNAKRESKYSANKNAVKVWETKNGRINKTIGDFGITLLKSTSRGADPKEFYFSAGGAPEKASVYNRPTIVMNLKNHTPTVCSELMSIEVKAATKYFDFSKFRSSHSGKDLPPKIIEKLGIIREVLSEQCEQLAAMRFAFYPLYDPRQKDLVYDGTMLKDSNWSIHDGVIATSYDSSRRFKLKARSPFSVVGIDFEGTCEQDPVLQLSPQYSGGFEREFGKKPEMSDFNFAAMHIAKAYKKECPDAKKIHFKIDPVPDEYYCKEGNDCYLVWDSEASLKKPINLFEYKDDSYYISDYNELLTTLYEGNFERLKDYTSYLKFFHNDFIEIYSDYCSNKIKDPVGRKIVPIETRYDENGFVESERQTGPSREIFIERKYASNFDSFYGQNKLWAIQRLMNIRLKSQNSSIGSYTSKISNFYASAINDYNQLVSQVSGHCSDNKISTTYENLYRFFHK</sequence>
<proteinExistence type="predicted"/>
<evidence type="ECO:0000313" key="2">
    <source>
        <dbReference type="Proteomes" id="UP000184171"/>
    </source>
</evidence>
<name>A0A1M6NUK5_MALRU</name>
<organism evidence="1 2">
    <name type="scientific">Malonomonas rubra DSM 5091</name>
    <dbReference type="NCBI Taxonomy" id="1122189"/>
    <lineage>
        <taxon>Bacteria</taxon>
        <taxon>Pseudomonadati</taxon>
        <taxon>Thermodesulfobacteriota</taxon>
        <taxon>Desulfuromonadia</taxon>
        <taxon>Desulfuromonadales</taxon>
        <taxon>Geopsychrobacteraceae</taxon>
        <taxon>Malonomonas</taxon>
    </lineage>
</organism>
<gene>
    <name evidence="1" type="ORF">SAMN02745165_03714</name>
</gene>
<accession>A0A1M6NUK5</accession>